<name>A0A0B6Z5Z3_9EUPU</name>
<feature type="compositionally biased region" description="Basic residues" evidence="1">
    <location>
        <begin position="111"/>
        <end position="136"/>
    </location>
</feature>
<feature type="compositionally biased region" description="Basic residues" evidence="1">
    <location>
        <begin position="59"/>
        <end position="73"/>
    </location>
</feature>
<proteinExistence type="predicted"/>
<feature type="region of interest" description="Disordered" evidence="1">
    <location>
        <begin position="23"/>
        <end position="204"/>
    </location>
</feature>
<dbReference type="GO" id="GO:0005634">
    <property type="term" value="C:nucleus"/>
    <property type="evidence" value="ECO:0007669"/>
    <property type="project" value="TreeGrafter"/>
</dbReference>
<dbReference type="EMBL" id="HACG01016937">
    <property type="protein sequence ID" value="CEK63802.1"/>
    <property type="molecule type" value="Transcribed_RNA"/>
</dbReference>
<feature type="compositionally biased region" description="Basic residues" evidence="1">
    <location>
        <begin position="32"/>
        <end position="42"/>
    </location>
</feature>
<dbReference type="PANTHER" id="PTHR31968:SF4">
    <property type="entry name" value="SERINE_ARGININE-RELATED PROTEIN 53"/>
    <property type="match status" value="1"/>
</dbReference>
<protein>
    <submittedName>
        <fullName evidence="2">Uncharacterized protein</fullName>
    </submittedName>
</protein>
<dbReference type="InterPro" id="IPR034604">
    <property type="entry name" value="SRRP53"/>
</dbReference>
<feature type="compositionally biased region" description="Basic and acidic residues" evidence="1">
    <location>
        <begin position="140"/>
        <end position="156"/>
    </location>
</feature>
<evidence type="ECO:0000313" key="2">
    <source>
        <dbReference type="EMBL" id="CEK63802.1"/>
    </source>
</evidence>
<accession>A0A0B6Z5Z3</accession>
<feature type="compositionally biased region" description="Basic and acidic residues" evidence="1">
    <location>
        <begin position="100"/>
        <end position="110"/>
    </location>
</feature>
<dbReference type="AlphaFoldDB" id="A0A0B6Z5Z3"/>
<dbReference type="GO" id="GO:0005737">
    <property type="term" value="C:cytoplasm"/>
    <property type="evidence" value="ECO:0007669"/>
    <property type="project" value="TreeGrafter"/>
</dbReference>
<organism evidence="2">
    <name type="scientific">Arion vulgaris</name>
    <dbReference type="NCBI Taxonomy" id="1028688"/>
    <lineage>
        <taxon>Eukaryota</taxon>
        <taxon>Metazoa</taxon>
        <taxon>Spiralia</taxon>
        <taxon>Lophotrochozoa</taxon>
        <taxon>Mollusca</taxon>
        <taxon>Gastropoda</taxon>
        <taxon>Heterobranchia</taxon>
        <taxon>Euthyneura</taxon>
        <taxon>Panpulmonata</taxon>
        <taxon>Eupulmonata</taxon>
        <taxon>Stylommatophora</taxon>
        <taxon>Helicina</taxon>
        <taxon>Arionoidea</taxon>
        <taxon>Arionidae</taxon>
        <taxon>Arion</taxon>
    </lineage>
</organism>
<sequence length="338" mass="38504">MIYRQDHCFCVLLFHIMGRYRSDSSGEEYSRKSKKRKKRRSRSNSSSSQHSHISDNRSKKSRRKHRRSSRSRSRSTEKKASRSSRRSRSTSLDRYGSRKQRSDSRSSDRRGSKRSRSPPSKRGRSRSPSSRKRRSWSRSPSRERRKEYRSTSRERSSYTGDKSVSVRFPADARKNISLIPGSPRSKGQSSSEMVPGFSDMTPSEQADERLRQALKAAAAAGEKLKGRAFGEATDSKHFIASVTAIDSDSFVASSFRSSRATKIKEEPTDGGQTHDDAIFGSLAITGFTLTPDLDMKPVLIDSDLIMHSTLYCDPQEKMDKWISRLTQLRRRKLEGEAM</sequence>
<dbReference type="GO" id="GO:0000380">
    <property type="term" value="P:alternative mRNA splicing, via spliceosome"/>
    <property type="evidence" value="ECO:0007669"/>
    <property type="project" value="InterPro"/>
</dbReference>
<reference evidence="2" key="1">
    <citation type="submission" date="2014-12" db="EMBL/GenBank/DDBJ databases">
        <title>Insight into the proteome of Arion vulgaris.</title>
        <authorList>
            <person name="Aradska J."/>
            <person name="Bulat T."/>
            <person name="Smidak R."/>
            <person name="Sarate P."/>
            <person name="Gangsoo J."/>
            <person name="Sialana F."/>
            <person name="Bilban M."/>
            <person name="Lubec G."/>
        </authorList>
    </citation>
    <scope>NUCLEOTIDE SEQUENCE</scope>
    <source>
        <tissue evidence="2">Skin</tissue>
    </source>
</reference>
<dbReference type="PANTHER" id="PTHR31968">
    <property type="entry name" value="SERINE/ARGININE-RELATED PROTEIN 53"/>
    <property type="match status" value="1"/>
</dbReference>
<gene>
    <name evidence="2" type="primary">ORF49572</name>
</gene>
<evidence type="ECO:0000256" key="1">
    <source>
        <dbReference type="SAM" id="MobiDB-lite"/>
    </source>
</evidence>